<dbReference type="VEuPathDB" id="FungiDB:TREMEDRAFT_58875"/>
<evidence type="ECO:0000256" key="1">
    <source>
        <dbReference type="SAM" id="MobiDB-lite"/>
    </source>
</evidence>
<proteinExistence type="predicted"/>
<protein>
    <submittedName>
        <fullName evidence="2">Uncharacterized protein</fullName>
    </submittedName>
</protein>
<name>A0A4Q1B9W3_TREME</name>
<organism evidence="2 3">
    <name type="scientific">Tremella mesenterica</name>
    <name type="common">Jelly fungus</name>
    <dbReference type="NCBI Taxonomy" id="5217"/>
    <lineage>
        <taxon>Eukaryota</taxon>
        <taxon>Fungi</taxon>
        <taxon>Dikarya</taxon>
        <taxon>Basidiomycota</taxon>
        <taxon>Agaricomycotina</taxon>
        <taxon>Tremellomycetes</taxon>
        <taxon>Tremellales</taxon>
        <taxon>Tremellaceae</taxon>
        <taxon>Tremella</taxon>
    </lineage>
</organism>
<comment type="caution">
    <text evidence="2">The sequence shown here is derived from an EMBL/GenBank/DDBJ whole genome shotgun (WGS) entry which is preliminary data.</text>
</comment>
<feature type="compositionally biased region" description="Low complexity" evidence="1">
    <location>
        <begin position="160"/>
        <end position="177"/>
    </location>
</feature>
<gene>
    <name evidence="2" type="ORF">M231_07221</name>
</gene>
<dbReference type="InParanoid" id="A0A4Q1B9W3"/>
<dbReference type="EMBL" id="SDIL01000132">
    <property type="protein sequence ID" value="RXK35542.1"/>
    <property type="molecule type" value="Genomic_DNA"/>
</dbReference>
<reference evidence="2 3" key="1">
    <citation type="submission" date="2016-06" db="EMBL/GenBank/DDBJ databases">
        <title>Evolution of pathogenesis and genome organization in the Tremellales.</title>
        <authorList>
            <person name="Cuomo C."/>
            <person name="Litvintseva A."/>
            <person name="Heitman J."/>
            <person name="Chen Y."/>
            <person name="Sun S."/>
            <person name="Springer D."/>
            <person name="Dromer F."/>
            <person name="Young S."/>
            <person name="Zeng Q."/>
            <person name="Chapman S."/>
            <person name="Gujja S."/>
            <person name="Saif S."/>
            <person name="Birren B."/>
        </authorList>
    </citation>
    <scope>NUCLEOTIDE SEQUENCE [LARGE SCALE GENOMIC DNA]</scope>
    <source>
        <strain evidence="2 3">ATCC 28783</strain>
    </source>
</reference>
<evidence type="ECO:0000313" key="2">
    <source>
        <dbReference type="EMBL" id="RXK35542.1"/>
    </source>
</evidence>
<dbReference type="Proteomes" id="UP000289152">
    <property type="component" value="Unassembled WGS sequence"/>
</dbReference>
<keyword evidence="3" id="KW-1185">Reference proteome</keyword>
<feature type="region of interest" description="Disordered" evidence="1">
    <location>
        <begin position="128"/>
        <end position="210"/>
    </location>
</feature>
<accession>A0A4Q1B9W3</accession>
<evidence type="ECO:0000313" key="3">
    <source>
        <dbReference type="Proteomes" id="UP000289152"/>
    </source>
</evidence>
<dbReference type="AlphaFoldDB" id="A0A4Q1B9W3"/>
<sequence length="210" mass="23254">MKTAPPPGGSAAAQRRAAEWHDQMSWNITEEEQGQVRKWVCDVMTRYLDYEGELGEPLVFQDGTLRAYLRGMSGLFMEMTSHPPITDDIEPPKWTAVDELGEEDLVSDDDETRSEYSDSLPPLYEQIETDPLMTSSKIGSLRSPPGTVPNEEPSRKGVPESSSCSELSLSTPLESSSGIVLNVSPNRMKGLKPSSFRKHSEHAPETVTLQ</sequence>